<dbReference type="AlphaFoldDB" id="A0A183G4Q1"/>
<dbReference type="PANTHER" id="PTHR23227:SF67">
    <property type="entry name" value="CRANIOFACIAL DEVELOPMENT PROTEIN 2-LIKE"/>
    <property type="match status" value="1"/>
</dbReference>
<dbReference type="InterPro" id="IPR036691">
    <property type="entry name" value="Endo/exonu/phosph_ase_sf"/>
</dbReference>
<evidence type="ECO:0000313" key="2">
    <source>
        <dbReference type="Proteomes" id="UP000050761"/>
    </source>
</evidence>
<accession>A0A3P8E1C4</accession>
<dbReference type="WBParaSite" id="HPBE_0001651501-mRNA-1">
    <property type="protein sequence ID" value="HPBE_0001651501-mRNA-1"/>
    <property type="gene ID" value="HPBE_0001651501"/>
</dbReference>
<evidence type="ECO:0000313" key="3">
    <source>
        <dbReference type="WBParaSite" id="HPBE_0001651501-mRNA-1"/>
    </source>
</evidence>
<evidence type="ECO:0000313" key="1">
    <source>
        <dbReference type="EMBL" id="VDP06179.1"/>
    </source>
</evidence>
<dbReference type="InterPro" id="IPR027124">
    <property type="entry name" value="Swc5/CFDP1/2"/>
</dbReference>
<accession>A0A183G4Q1</accession>
<reference evidence="1 2" key="1">
    <citation type="submission" date="2018-11" db="EMBL/GenBank/DDBJ databases">
        <authorList>
            <consortium name="Pathogen Informatics"/>
        </authorList>
    </citation>
    <scope>NUCLEOTIDE SEQUENCE [LARGE SCALE GENOMIC DNA]</scope>
</reference>
<dbReference type="PANTHER" id="PTHR23227">
    <property type="entry name" value="BUCENTAUR RELATED"/>
    <property type="match status" value="1"/>
</dbReference>
<dbReference type="OrthoDB" id="418748at2759"/>
<proteinExistence type="predicted"/>
<keyword evidence="2" id="KW-1185">Reference proteome</keyword>
<organism evidence="2 3">
    <name type="scientific">Heligmosomoides polygyrus</name>
    <name type="common">Parasitic roundworm</name>
    <dbReference type="NCBI Taxonomy" id="6339"/>
    <lineage>
        <taxon>Eukaryota</taxon>
        <taxon>Metazoa</taxon>
        <taxon>Ecdysozoa</taxon>
        <taxon>Nematoda</taxon>
        <taxon>Chromadorea</taxon>
        <taxon>Rhabditida</taxon>
        <taxon>Rhabditina</taxon>
        <taxon>Rhabditomorpha</taxon>
        <taxon>Strongyloidea</taxon>
        <taxon>Heligmosomidae</taxon>
        <taxon>Heligmosomoides</taxon>
    </lineage>
</organism>
<sequence length="148" mass="16629">MKIVVAAKEQLNHFFSVYAPQTGCSDQGKYAIIVDGNLDDHVCATKDGYSCHGGFGNGSHSADGEHILEYAESHNFTIMKTVFRKRDSHFISFCSGSSRTQIDFVLVKDRDRKLDTDAKVVLYESVASQHRPLIYTLKMTPPRIKQIE</sequence>
<name>A0A183G4Q1_HELPZ</name>
<dbReference type="EMBL" id="UZAH01029459">
    <property type="protein sequence ID" value="VDP06179.1"/>
    <property type="molecule type" value="Genomic_DNA"/>
</dbReference>
<dbReference type="Gene3D" id="3.60.10.10">
    <property type="entry name" value="Endonuclease/exonuclease/phosphatase"/>
    <property type="match status" value="1"/>
</dbReference>
<gene>
    <name evidence="1" type="ORF">HPBE_LOCUS16514</name>
</gene>
<reference evidence="3" key="2">
    <citation type="submission" date="2019-09" db="UniProtKB">
        <authorList>
            <consortium name="WormBaseParasite"/>
        </authorList>
    </citation>
    <scope>IDENTIFICATION</scope>
</reference>
<protein>
    <submittedName>
        <fullName evidence="3">Pep_M12B_propep domain-containing protein</fullName>
    </submittedName>
</protein>
<dbReference type="Proteomes" id="UP000050761">
    <property type="component" value="Unassembled WGS sequence"/>
</dbReference>